<evidence type="ECO:0000256" key="4">
    <source>
        <dbReference type="ARBA" id="ARBA00023163"/>
    </source>
</evidence>
<dbReference type="Gene3D" id="3.40.190.290">
    <property type="match status" value="1"/>
</dbReference>
<dbReference type="Gene3D" id="1.10.10.10">
    <property type="entry name" value="Winged helix-like DNA-binding domain superfamily/Winged helix DNA-binding domain"/>
    <property type="match status" value="1"/>
</dbReference>
<dbReference type="PANTHER" id="PTHR30537">
    <property type="entry name" value="HTH-TYPE TRANSCRIPTIONAL REGULATOR"/>
    <property type="match status" value="1"/>
</dbReference>
<dbReference type="AlphaFoldDB" id="A0A9X0R471"/>
<keyword evidence="7" id="KW-1185">Reference proteome</keyword>
<comment type="similarity">
    <text evidence="1">Belongs to the LysR transcriptional regulatory family.</text>
</comment>
<dbReference type="InterPro" id="IPR005119">
    <property type="entry name" value="LysR_subst-bd"/>
</dbReference>
<dbReference type="Proteomes" id="UP000600101">
    <property type="component" value="Unassembled WGS sequence"/>
</dbReference>
<dbReference type="Pfam" id="PF00126">
    <property type="entry name" value="HTH_1"/>
    <property type="match status" value="1"/>
</dbReference>
<dbReference type="InterPro" id="IPR058163">
    <property type="entry name" value="LysR-type_TF_proteobact-type"/>
</dbReference>
<organism evidence="6 7">
    <name type="scientific">Siccirubricoccus deserti</name>
    <dbReference type="NCBI Taxonomy" id="2013562"/>
    <lineage>
        <taxon>Bacteria</taxon>
        <taxon>Pseudomonadati</taxon>
        <taxon>Pseudomonadota</taxon>
        <taxon>Alphaproteobacteria</taxon>
        <taxon>Acetobacterales</taxon>
        <taxon>Roseomonadaceae</taxon>
        <taxon>Siccirubricoccus</taxon>
    </lineage>
</organism>
<dbReference type="CDD" id="cd08422">
    <property type="entry name" value="PBP2_CrgA_like"/>
    <property type="match status" value="1"/>
</dbReference>
<name>A0A9X0R471_9PROT</name>
<feature type="domain" description="HTH lysR-type" evidence="5">
    <location>
        <begin position="1"/>
        <end position="59"/>
    </location>
</feature>
<keyword evidence="2" id="KW-0805">Transcription regulation</keyword>
<keyword evidence="3" id="KW-0238">DNA-binding</keyword>
<protein>
    <submittedName>
        <fullName evidence="6">LysR family transcriptional regulator</fullName>
    </submittedName>
</protein>
<dbReference type="GO" id="GO:0003700">
    <property type="term" value="F:DNA-binding transcription factor activity"/>
    <property type="evidence" value="ECO:0007669"/>
    <property type="project" value="InterPro"/>
</dbReference>
<dbReference type="Pfam" id="PF03466">
    <property type="entry name" value="LysR_substrate"/>
    <property type="match status" value="1"/>
</dbReference>
<reference evidence="6" key="1">
    <citation type="submission" date="2020-08" db="EMBL/GenBank/DDBJ databases">
        <authorList>
            <person name="Hu Y."/>
            <person name="Nguyen S.V."/>
            <person name="Li F."/>
            <person name="Fanning S."/>
        </authorList>
    </citation>
    <scope>NUCLEOTIDE SEQUENCE</scope>
    <source>
        <strain evidence="6">SYSU D8009</strain>
    </source>
</reference>
<evidence type="ECO:0000313" key="6">
    <source>
        <dbReference type="EMBL" id="MBC4018138.1"/>
    </source>
</evidence>
<accession>A0A9X0R471</accession>
<dbReference type="FunFam" id="1.10.10.10:FF:000001">
    <property type="entry name" value="LysR family transcriptional regulator"/>
    <property type="match status" value="1"/>
</dbReference>
<dbReference type="InterPro" id="IPR036390">
    <property type="entry name" value="WH_DNA-bd_sf"/>
</dbReference>
<dbReference type="SUPFAM" id="SSF53850">
    <property type="entry name" value="Periplasmic binding protein-like II"/>
    <property type="match status" value="1"/>
</dbReference>
<dbReference type="InterPro" id="IPR036388">
    <property type="entry name" value="WH-like_DNA-bd_sf"/>
</dbReference>
<evidence type="ECO:0000259" key="5">
    <source>
        <dbReference type="PROSITE" id="PS50931"/>
    </source>
</evidence>
<evidence type="ECO:0000256" key="1">
    <source>
        <dbReference type="ARBA" id="ARBA00009437"/>
    </source>
</evidence>
<evidence type="ECO:0000313" key="7">
    <source>
        <dbReference type="Proteomes" id="UP000600101"/>
    </source>
</evidence>
<evidence type="ECO:0000256" key="3">
    <source>
        <dbReference type="ARBA" id="ARBA00023125"/>
    </source>
</evidence>
<gene>
    <name evidence="6" type="ORF">H7965_22860</name>
</gene>
<dbReference type="GO" id="GO:0003677">
    <property type="term" value="F:DNA binding"/>
    <property type="evidence" value="ECO:0007669"/>
    <property type="project" value="UniProtKB-KW"/>
</dbReference>
<keyword evidence="4" id="KW-0804">Transcription</keyword>
<proteinExistence type="inferred from homology"/>
<dbReference type="InterPro" id="IPR000847">
    <property type="entry name" value="LysR_HTH_N"/>
</dbReference>
<dbReference type="EMBL" id="JACOMF010000043">
    <property type="protein sequence ID" value="MBC4018138.1"/>
    <property type="molecule type" value="Genomic_DNA"/>
</dbReference>
<sequence length="313" mass="33798">MDRLRQIEMLVRVVEAGSFTRAAAALRVTPSAVSHGIAELEVRLRVRLFHRTTRQLRLTPEGEAAYRRARGIVDGLDAMDGAAATPAHPGTRLEGTLRVGAAIPISRCVVAPRLAPFLCRHPGLRVELLVQNEAQEMHAGGMDLLLRVGPLADSRLVARRMARLRFVACAAPAYLEAAGTPAGPDDLPRHACLVHKPPFAVKPWDEWTFERGGERRRVAVPAALVTDDREALLAAALAGAGVVRVGMFDPGLLASGALRRVLPDWSCPGGPALHALYRRTAEPVPKVAAFLDFFAAALVEFDPEGLTLTPVRR</sequence>
<evidence type="ECO:0000256" key="2">
    <source>
        <dbReference type="ARBA" id="ARBA00023015"/>
    </source>
</evidence>
<dbReference type="SUPFAM" id="SSF46785">
    <property type="entry name" value="Winged helix' DNA-binding domain"/>
    <property type="match status" value="1"/>
</dbReference>
<dbReference type="PROSITE" id="PS50931">
    <property type="entry name" value="HTH_LYSR"/>
    <property type="match status" value="1"/>
</dbReference>
<dbReference type="PANTHER" id="PTHR30537:SF5">
    <property type="entry name" value="HTH-TYPE TRANSCRIPTIONAL ACTIVATOR TTDR-RELATED"/>
    <property type="match status" value="1"/>
</dbReference>
<dbReference type="RefSeq" id="WP_186772894.1">
    <property type="nucleotide sequence ID" value="NZ_JACOMF010000043.1"/>
</dbReference>
<comment type="caution">
    <text evidence="6">The sequence shown here is derived from an EMBL/GenBank/DDBJ whole genome shotgun (WGS) entry which is preliminary data.</text>
</comment>